<feature type="chain" id="PRO_5046544003" description="Peptidase metallopeptidase domain-containing protein" evidence="1">
    <location>
        <begin position="47"/>
        <end position="373"/>
    </location>
</feature>
<accession>A0ABS5EY21</accession>
<gene>
    <name evidence="2" type="ORF">GXW71_12625</name>
</gene>
<dbReference type="SUPFAM" id="SSF55486">
    <property type="entry name" value="Metalloproteases ('zincins'), catalytic domain"/>
    <property type="match status" value="1"/>
</dbReference>
<evidence type="ECO:0000313" key="2">
    <source>
        <dbReference type="EMBL" id="MBR0665201.1"/>
    </source>
</evidence>
<feature type="signal peptide" evidence="1">
    <location>
        <begin position="1"/>
        <end position="46"/>
    </location>
</feature>
<name>A0ABS5EY21_9PROT</name>
<proteinExistence type="predicted"/>
<organism evidence="2 3">
    <name type="scientific">Plastoroseomonas hellenica</name>
    <dbReference type="NCBI Taxonomy" id="2687306"/>
    <lineage>
        <taxon>Bacteria</taxon>
        <taxon>Pseudomonadati</taxon>
        <taxon>Pseudomonadota</taxon>
        <taxon>Alphaproteobacteria</taxon>
        <taxon>Acetobacterales</taxon>
        <taxon>Acetobacteraceae</taxon>
        <taxon>Plastoroseomonas</taxon>
    </lineage>
</organism>
<keyword evidence="1" id="KW-0732">Signal</keyword>
<reference evidence="3" key="1">
    <citation type="journal article" date="2021" name="Syst. Appl. Microbiol.">
        <title>Roseomonas hellenica sp. nov., isolated from roots of wild-growing Alkanna tinctoria.</title>
        <authorList>
            <person name="Rat A."/>
            <person name="Naranjo H.D."/>
            <person name="Lebbe L."/>
            <person name="Cnockaert M."/>
            <person name="Krigas N."/>
            <person name="Grigoriadou K."/>
            <person name="Maloupa E."/>
            <person name="Willems A."/>
        </authorList>
    </citation>
    <scope>NUCLEOTIDE SEQUENCE [LARGE SCALE GENOMIC DNA]</scope>
    <source>
        <strain evidence="3">LMG 31523</strain>
    </source>
</reference>
<comment type="caution">
    <text evidence="2">The sequence shown here is derived from an EMBL/GenBank/DDBJ whole genome shotgun (WGS) entry which is preliminary data.</text>
</comment>
<evidence type="ECO:0000256" key="1">
    <source>
        <dbReference type="SAM" id="SignalP"/>
    </source>
</evidence>
<dbReference type="Proteomes" id="UP001196870">
    <property type="component" value="Unassembled WGS sequence"/>
</dbReference>
<protein>
    <recommendedName>
        <fullName evidence="4">Peptidase metallopeptidase domain-containing protein</fullName>
    </recommendedName>
</protein>
<dbReference type="InterPro" id="IPR024079">
    <property type="entry name" value="MetalloPept_cat_dom_sf"/>
</dbReference>
<dbReference type="EMBL" id="JAAGBB010000013">
    <property type="protein sequence ID" value="MBR0665201.1"/>
    <property type="molecule type" value="Genomic_DNA"/>
</dbReference>
<evidence type="ECO:0000313" key="3">
    <source>
        <dbReference type="Proteomes" id="UP001196870"/>
    </source>
</evidence>
<keyword evidence="3" id="KW-1185">Reference proteome</keyword>
<dbReference type="Gene3D" id="3.40.390.10">
    <property type="entry name" value="Collagenase (Catalytic Domain)"/>
    <property type="match status" value="1"/>
</dbReference>
<dbReference type="RefSeq" id="WP_211852871.1">
    <property type="nucleotide sequence ID" value="NZ_JAAGBB010000013.1"/>
</dbReference>
<sequence length="373" mass="40921">MFAARRRAGPVPARPLAPRLRARASRLARALALAAALAAVAGSAHAHDSSRMLSDADLRWAAQMALLDGAGLDRPQLVASRALVQRSWLWHEPSLTVCFGPSADVDRDLDFVHRIRDVASEWLARARTKFDFGDDRLRRCDAPGVPRSHIRVFVERRATQAYFGMLGNTGRDQDVTGFPGYSVVLAFPDGPGFESLFADPPIPGQLNWRFFVLHEFGHALGFLHEHQRVDCGFDEAWLQTRRNPPYPPDFIRTQVRLVGDPIASYPPDIILETRRQLGSGYDRNSVMQYFERDPAAFRAGANSPCYRAAPVSALSPADTLAASIAYDGTGRSIAIPPSGPPILEPSVPDPDTGTPIFLSDDARRAILQALALP</sequence>
<evidence type="ECO:0008006" key="4">
    <source>
        <dbReference type="Google" id="ProtNLM"/>
    </source>
</evidence>